<keyword evidence="5 11" id="KW-0028">Amino-acid biosynthesis</keyword>
<dbReference type="GO" id="GO:0030170">
    <property type="term" value="F:pyridoxal phosphate binding"/>
    <property type="evidence" value="ECO:0007669"/>
    <property type="project" value="UniProtKB-UniRule"/>
</dbReference>
<comment type="cofactor">
    <cofactor evidence="11">
        <name>pyridoxal 5'-phosphate</name>
        <dbReference type="ChEBI" id="CHEBI:597326"/>
    </cofactor>
    <text evidence="11">Binds 1 pyridoxal phosphate per subunit.</text>
</comment>
<comment type="caution">
    <text evidence="11">Lacks conserved residue(s) required for the propagation of feature annotation.</text>
</comment>
<reference evidence="13 14" key="1">
    <citation type="submission" date="2016-05" db="EMBL/GenBank/DDBJ databases">
        <title>Paenibacillus oryzae. sp. nov., isolated from the rice root.</title>
        <authorList>
            <person name="Zhang J."/>
            <person name="Zhang X."/>
        </authorList>
    </citation>
    <scope>NUCLEOTIDE SEQUENCE [LARGE SCALE GENOMIC DNA]</scope>
    <source>
        <strain evidence="13 14">1DrF-4</strain>
    </source>
</reference>
<keyword evidence="8 11" id="KW-0718">Serine biosynthesis</keyword>
<feature type="binding site" evidence="11">
    <location>
        <begin position="237"/>
        <end position="238"/>
    </location>
    <ligand>
        <name>pyridoxal 5'-phosphate</name>
        <dbReference type="ChEBI" id="CHEBI:597326"/>
    </ligand>
</feature>
<dbReference type="SUPFAM" id="SSF53383">
    <property type="entry name" value="PLP-dependent transferases"/>
    <property type="match status" value="1"/>
</dbReference>
<keyword evidence="11" id="KW-0963">Cytoplasm</keyword>
<evidence type="ECO:0000256" key="6">
    <source>
        <dbReference type="ARBA" id="ARBA00022679"/>
    </source>
</evidence>
<dbReference type="OrthoDB" id="9809412at2"/>
<dbReference type="UniPathway" id="UPA00135">
    <property type="reaction ID" value="UER00197"/>
</dbReference>
<sequence length="361" mass="39975">MVYRYNFNAGPGALPKEVLEEAQAELQSFQGMGASIMEISHRSKAYEAIHFEAQQLIRELMGLSQDYEVLFLHGGASLQFSMVPLNFLTEGKAAGYVHCGTWSGKAWQEAGKIGETRLLASGMETGFKQMPDLSRLPLSGDMAYVHLISNETIGGIQCHSFPDTGEVPLVVDMSSDIFSRPIDATPFSFIYAGAQKNLGPAGVTIAIVRRSLLECIPDTIPDILSYRIHAKHRSLYNTPPVFSIYMVNLVLKWIVKQGGVQGIGARNRQKADLLYNVLDNSGGFYEGLAYKDNRSIMNVTFRAHNPEIENRLLDELEQEGFLGLKGHRDAGHLRASIYNAVTYEQCKALSDFLIGFQRSNG</sequence>
<dbReference type="Gene3D" id="3.90.1150.10">
    <property type="entry name" value="Aspartate Aminotransferase, domain 1"/>
    <property type="match status" value="1"/>
</dbReference>
<dbReference type="EMBL" id="LYPA01000059">
    <property type="protein sequence ID" value="OBR65263.1"/>
    <property type="molecule type" value="Genomic_DNA"/>
</dbReference>
<dbReference type="InterPro" id="IPR015421">
    <property type="entry name" value="PyrdxlP-dep_Trfase_major"/>
</dbReference>
<dbReference type="PANTHER" id="PTHR43247:SF1">
    <property type="entry name" value="PHOSPHOSERINE AMINOTRANSFERASE"/>
    <property type="match status" value="1"/>
</dbReference>
<evidence type="ECO:0000256" key="3">
    <source>
        <dbReference type="ARBA" id="ARBA00006904"/>
    </source>
</evidence>
<evidence type="ECO:0000313" key="14">
    <source>
        <dbReference type="Proteomes" id="UP000092024"/>
    </source>
</evidence>
<evidence type="ECO:0000259" key="12">
    <source>
        <dbReference type="Pfam" id="PF00266"/>
    </source>
</evidence>
<comment type="catalytic activity">
    <reaction evidence="9 11">
        <text>4-(phosphooxy)-L-threonine + 2-oxoglutarate = (R)-3-hydroxy-2-oxo-4-phosphooxybutanoate + L-glutamate</text>
        <dbReference type="Rhea" id="RHEA:16573"/>
        <dbReference type="ChEBI" id="CHEBI:16810"/>
        <dbReference type="ChEBI" id="CHEBI:29985"/>
        <dbReference type="ChEBI" id="CHEBI:58452"/>
        <dbReference type="ChEBI" id="CHEBI:58538"/>
        <dbReference type="EC" id="2.6.1.52"/>
    </reaction>
</comment>
<dbReference type="GO" id="GO:0005737">
    <property type="term" value="C:cytoplasm"/>
    <property type="evidence" value="ECO:0007669"/>
    <property type="project" value="UniProtKB-SubCell"/>
</dbReference>
<evidence type="ECO:0000256" key="8">
    <source>
        <dbReference type="ARBA" id="ARBA00023299"/>
    </source>
</evidence>
<feature type="modified residue" description="N6-(pyridoxal phosphate)lysine" evidence="11">
    <location>
        <position position="196"/>
    </location>
</feature>
<dbReference type="PIRSF" id="PIRSF000525">
    <property type="entry name" value="SerC"/>
    <property type="match status" value="1"/>
</dbReference>
<protein>
    <recommendedName>
        <fullName evidence="11">Phosphoserine aminotransferase</fullName>
        <ecNumber evidence="11">2.6.1.52</ecNumber>
    </recommendedName>
    <alternativeName>
        <fullName evidence="11">Phosphohydroxythreonine aminotransferase</fullName>
        <shortName evidence="11">PSAT</shortName>
    </alternativeName>
</protein>
<dbReference type="Gene3D" id="3.40.640.10">
    <property type="entry name" value="Type I PLP-dependent aspartate aminotransferase-like (Major domain)"/>
    <property type="match status" value="1"/>
</dbReference>
<comment type="catalytic activity">
    <reaction evidence="10 11">
        <text>O-phospho-L-serine + 2-oxoglutarate = 3-phosphooxypyruvate + L-glutamate</text>
        <dbReference type="Rhea" id="RHEA:14329"/>
        <dbReference type="ChEBI" id="CHEBI:16810"/>
        <dbReference type="ChEBI" id="CHEBI:18110"/>
        <dbReference type="ChEBI" id="CHEBI:29985"/>
        <dbReference type="ChEBI" id="CHEBI:57524"/>
        <dbReference type="EC" id="2.6.1.52"/>
    </reaction>
</comment>
<evidence type="ECO:0000256" key="4">
    <source>
        <dbReference type="ARBA" id="ARBA00022576"/>
    </source>
</evidence>
<dbReference type="GO" id="GO:0006564">
    <property type="term" value="P:L-serine biosynthetic process"/>
    <property type="evidence" value="ECO:0007669"/>
    <property type="project" value="UniProtKB-UniRule"/>
</dbReference>
<keyword evidence="7 11" id="KW-0663">Pyridoxal phosphate</keyword>
<comment type="subcellular location">
    <subcellularLocation>
        <location evidence="11">Cytoplasm</location>
    </subcellularLocation>
</comment>
<dbReference type="EC" id="2.6.1.52" evidence="11"/>
<evidence type="ECO:0000256" key="5">
    <source>
        <dbReference type="ARBA" id="ARBA00022605"/>
    </source>
</evidence>
<dbReference type="InterPro" id="IPR015422">
    <property type="entry name" value="PyrdxlP-dep_Trfase_small"/>
</dbReference>
<evidence type="ECO:0000256" key="1">
    <source>
        <dbReference type="ARBA" id="ARBA00003483"/>
    </source>
</evidence>
<organism evidence="13 14">
    <name type="scientific">Paenibacillus oryzae</name>
    <dbReference type="NCBI Taxonomy" id="1844972"/>
    <lineage>
        <taxon>Bacteria</taxon>
        <taxon>Bacillati</taxon>
        <taxon>Bacillota</taxon>
        <taxon>Bacilli</taxon>
        <taxon>Bacillales</taxon>
        <taxon>Paenibacillaceae</taxon>
        <taxon>Paenibacillus</taxon>
    </lineage>
</organism>
<dbReference type="FunFam" id="3.40.640.10:FF:000010">
    <property type="entry name" value="Phosphoserine aminotransferase"/>
    <property type="match status" value="1"/>
</dbReference>
<feature type="binding site" evidence="11">
    <location>
        <position position="102"/>
    </location>
    <ligand>
        <name>pyridoxal 5'-phosphate</name>
        <dbReference type="ChEBI" id="CHEBI:597326"/>
    </ligand>
</feature>
<comment type="pathway">
    <text evidence="2 11">Amino-acid biosynthesis; L-serine biosynthesis; L-serine from 3-phospho-D-glycerate: step 2/3.</text>
</comment>
<keyword evidence="4 11" id="KW-0032">Aminotransferase</keyword>
<dbReference type="Pfam" id="PF00266">
    <property type="entry name" value="Aminotran_5"/>
    <property type="match status" value="1"/>
</dbReference>
<gene>
    <name evidence="11" type="primary">serC</name>
    <name evidence="13" type="ORF">A7K91_19970</name>
</gene>
<dbReference type="RefSeq" id="WP_068683435.1">
    <property type="nucleotide sequence ID" value="NZ_LYPA01000059.1"/>
</dbReference>
<feature type="domain" description="Aminotransferase class V" evidence="12">
    <location>
        <begin position="5"/>
        <end position="349"/>
    </location>
</feature>
<dbReference type="InterPro" id="IPR015424">
    <property type="entry name" value="PyrdxlP-dep_Trfase"/>
</dbReference>
<dbReference type="AlphaFoldDB" id="A0A1A5YI65"/>
<accession>A0A1A5YI65</accession>
<proteinExistence type="inferred from homology"/>
<evidence type="ECO:0000256" key="7">
    <source>
        <dbReference type="ARBA" id="ARBA00022898"/>
    </source>
</evidence>
<dbReference type="HAMAP" id="MF_00160">
    <property type="entry name" value="SerC_aminotrans_5"/>
    <property type="match status" value="1"/>
</dbReference>
<dbReference type="NCBIfam" id="TIGR01364">
    <property type="entry name" value="serC_1"/>
    <property type="match status" value="1"/>
</dbReference>
<evidence type="ECO:0000313" key="13">
    <source>
        <dbReference type="EMBL" id="OBR65263.1"/>
    </source>
</evidence>
<evidence type="ECO:0000256" key="11">
    <source>
        <dbReference type="HAMAP-Rule" id="MF_00160"/>
    </source>
</evidence>
<evidence type="ECO:0000256" key="10">
    <source>
        <dbReference type="ARBA" id="ARBA00049007"/>
    </source>
</evidence>
<evidence type="ECO:0000256" key="9">
    <source>
        <dbReference type="ARBA" id="ARBA00047630"/>
    </source>
</evidence>
<dbReference type="NCBIfam" id="NF003764">
    <property type="entry name" value="PRK05355.1"/>
    <property type="match status" value="1"/>
</dbReference>
<dbReference type="Proteomes" id="UP000092024">
    <property type="component" value="Unassembled WGS sequence"/>
</dbReference>
<feature type="binding site" evidence="11">
    <location>
        <position position="195"/>
    </location>
    <ligand>
        <name>pyridoxal 5'-phosphate</name>
        <dbReference type="ChEBI" id="CHEBI:597326"/>
    </ligand>
</feature>
<dbReference type="PANTHER" id="PTHR43247">
    <property type="entry name" value="PHOSPHOSERINE AMINOTRANSFERASE"/>
    <property type="match status" value="1"/>
</dbReference>
<evidence type="ECO:0000256" key="2">
    <source>
        <dbReference type="ARBA" id="ARBA00005099"/>
    </source>
</evidence>
<comment type="function">
    <text evidence="1 11">Catalyzes the reversible conversion of 3-phosphohydroxypyruvate to phosphoserine and of 3-hydroxy-2-oxo-4-phosphonooxybutanoate to phosphohydroxythreonine.</text>
</comment>
<comment type="subunit">
    <text evidence="11">Homodimer.</text>
</comment>
<name>A0A1A5YI65_9BACL</name>
<dbReference type="FunFam" id="3.90.1150.10:FF:000006">
    <property type="entry name" value="Phosphoserine aminotransferase"/>
    <property type="match status" value="1"/>
</dbReference>
<dbReference type="InterPro" id="IPR000192">
    <property type="entry name" value="Aminotrans_V_dom"/>
</dbReference>
<feature type="binding site" evidence="11">
    <location>
        <position position="152"/>
    </location>
    <ligand>
        <name>pyridoxal 5'-phosphate</name>
        <dbReference type="ChEBI" id="CHEBI:597326"/>
    </ligand>
</feature>
<feature type="binding site" evidence="11">
    <location>
        <begin position="76"/>
        <end position="77"/>
    </location>
    <ligand>
        <name>pyridoxal 5'-phosphate</name>
        <dbReference type="ChEBI" id="CHEBI:597326"/>
    </ligand>
</feature>
<keyword evidence="14" id="KW-1185">Reference proteome</keyword>
<dbReference type="GO" id="GO:0004648">
    <property type="term" value="F:O-phospho-L-serine:2-oxoglutarate aminotransferase activity"/>
    <property type="evidence" value="ECO:0007669"/>
    <property type="project" value="UniProtKB-UniRule"/>
</dbReference>
<feature type="binding site" evidence="11">
    <location>
        <position position="42"/>
    </location>
    <ligand>
        <name>L-glutamate</name>
        <dbReference type="ChEBI" id="CHEBI:29985"/>
    </ligand>
</feature>
<dbReference type="InterPro" id="IPR022278">
    <property type="entry name" value="Pser_aminoTfrase"/>
</dbReference>
<feature type="binding site" evidence="11">
    <location>
        <position position="172"/>
    </location>
    <ligand>
        <name>pyridoxal 5'-phosphate</name>
        <dbReference type="ChEBI" id="CHEBI:597326"/>
    </ligand>
</feature>
<comment type="similarity">
    <text evidence="3 11">Belongs to the class-V pyridoxal-phosphate-dependent aminotransferase family. SerC subfamily.</text>
</comment>
<dbReference type="STRING" id="1844972.A7K91_19970"/>
<keyword evidence="6 11" id="KW-0808">Transferase</keyword>
<comment type="caution">
    <text evidence="13">The sequence shown here is derived from an EMBL/GenBank/DDBJ whole genome shotgun (WGS) entry which is preliminary data.</text>
</comment>